<accession>A0A9P9AKL2</accession>
<dbReference type="EMBL" id="JAGPYM010000014">
    <property type="protein sequence ID" value="KAH6887513.1"/>
    <property type="molecule type" value="Genomic_DNA"/>
</dbReference>
<name>A0A9P9AKL2_9HYPO</name>
<comment type="caution">
    <text evidence="1">The sequence shown here is derived from an EMBL/GenBank/DDBJ whole genome shotgun (WGS) entry which is preliminary data.</text>
</comment>
<organism evidence="1 2">
    <name type="scientific">Thelonectria olida</name>
    <dbReference type="NCBI Taxonomy" id="1576542"/>
    <lineage>
        <taxon>Eukaryota</taxon>
        <taxon>Fungi</taxon>
        <taxon>Dikarya</taxon>
        <taxon>Ascomycota</taxon>
        <taxon>Pezizomycotina</taxon>
        <taxon>Sordariomycetes</taxon>
        <taxon>Hypocreomycetidae</taxon>
        <taxon>Hypocreales</taxon>
        <taxon>Nectriaceae</taxon>
        <taxon>Thelonectria</taxon>
    </lineage>
</organism>
<sequence length="84" mass="9308">MSSSTTPCCHENPRPIWLSLPVTALILTAPEQALALWLNSKLCIWHLPSPASFFRVTLPTLLNSHAAQRFCPILSDSQCDMSET</sequence>
<dbReference type="AlphaFoldDB" id="A0A9P9AKL2"/>
<gene>
    <name evidence="1" type="ORF">B0T10DRAFT_489885</name>
</gene>
<reference evidence="1 2" key="1">
    <citation type="journal article" date="2021" name="Nat. Commun.">
        <title>Genetic determinants of endophytism in the Arabidopsis root mycobiome.</title>
        <authorList>
            <person name="Mesny F."/>
            <person name="Miyauchi S."/>
            <person name="Thiergart T."/>
            <person name="Pickel B."/>
            <person name="Atanasova L."/>
            <person name="Karlsson M."/>
            <person name="Huettel B."/>
            <person name="Barry K.W."/>
            <person name="Haridas S."/>
            <person name="Chen C."/>
            <person name="Bauer D."/>
            <person name="Andreopoulos W."/>
            <person name="Pangilinan J."/>
            <person name="LaButti K."/>
            <person name="Riley R."/>
            <person name="Lipzen A."/>
            <person name="Clum A."/>
            <person name="Drula E."/>
            <person name="Henrissat B."/>
            <person name="Kohler A."/>
            <person name="Grigoriev I.V."/>
            <person name="Martin F.M."/>
            <person name="Hacquard S."/>
        </authorList>
    </citation>
    <scope>NUCLEOTIDE SEQUENCE [LARGE SCALE GENOMIC DNA]</scope>
    <source>
        <strain evidence="1 2">MPI-CAGE-CH-0241</strain>
    </source>
</reference>
<keyword evidence="2" id="KW-1185">Reference proteome</keyword>
<evidence type="ECO:0000313" key="2">
    <source>
        <dbReference type="Proteomes" id="UP000777438"/>
    </source>
</evidence>
<protein>
    <submittedName>
        <fullName evidence="1">Uncharacterized protein</fullName>
    </submittedName>
</protein>
<proteinExistence type="predicted"/>
<evidence type="ECO:0000313" key="1">
    <source>
        <dbReference type="EMBL" id="KAH6887513.1"/>
    </source>
</evidence>
<dbReference type="Proteomes" id="UP000777438">
    <property type="component" value="Unassembled WGS sequence"/>
</dbReference>